<proteinExistence type="predicted"/>
<evidence type="ECO:0000256" key="1">
    <source>
        <dbReference type="SAM" id="MobiDB-lite"/>
    </source>
</evidence>
<reference evidence="2" key="2">
    <citation type="submission" date="2023-07" db="EMBL/GenBank/DDBJ databases">
        <authorList>
            <person name="Bai X.-H."/>
            <person name="Wang H.-H."/>
            <person name="Wang J."/>
            <person name="Ma M.-Y."/>
            <person name="Hu H.-H."/>
            <person name="Song Z.-L."/>
            <person name="Ma H.-G."/>
            <person name="Fan Y."/>
            <person name="Du C.-Y."/>
            <person name="Xu J.-C."/>
        </authorList>
    </citation>
    <scope>NUCLEOTIDE SEQUENCE</scope>
    <source>
        <strain evidence="2">CZ1</strain>
    </source>
</reference>
<evidence type="ECO:0000313" key="2">
    <source>
        <dbReference type="EMBL" id="WNZ45029.1"/>
    </source>
</evidence>
<dbReference type="EMBL" id="CP130144">
    <property type="protein sequence ID" value="WNZ45029.1"/>
    <property type="molecule type" value="Genomic_DNA"/>
</dbReference>
<protein>
    <submittedName>
        <fullName evidence="2">Uncharacterized protein</fullName>
    </submittedName>
</protein>
<gene>
    <name evidence="2" type="ORF">Q2T42_24885</name>
</gene>
<dbReference type="RefSeq" id="WP_287453307.1">
    <property type="nucleotide sequence ID" value="NZ_CP130144.1"/>
</dbReference>
<organism evidence="2">
    <name type="scientific">Leptolyngbya boryana CZ1</name>
    <dbReference type="NCBI Taxonomy" id="3060204"/>
    <lineage>
        <taxon>Bacteria</taxon>
        <taxon>Bacillati</taxon>
        <taxon>Cyanobacteriota</taxon>
        <taxon>Cyanophyceae</taxon>
        <taxon>Leptolyngbyales</taxon>
        <taxon>Leptolyngbyaceae</taxon>
        <taxon>Leptolyngbya group</taxon>
        <taxon>Leptolyngbya</taxon>
    </lineage>
</organism>
<accession>A0AA96WVJ5</accession>
<name>A0AA96WVJ5_LEPBY</name>
<dbReference type="AlphaFoldDB" id="A0AA96WVJ5"/>
<reference evidence="2" key="1">
    <citation type="journal article" date="2023" name="Plants (Basel)">
        <title>Genomic Analysis of Leptolyngbya boryana CZ1 Reveals Efficient Carbon Fixation Modules.</title>
        <authorList>
            <person name="Bai X."/>
            <person name="Wang H."/>
            <person name="Cheng W."/>
            <person name="Wang J."/>
            <person name="Ma M."/>
            <person name="Hu H."/>
            <person name="Song Z."/>
            <person name="Ma H."/>
            <person name="Fan Y."/>
            <person name="Du C."/>
            <person name="Xu J."/>
        </authorList>
    </citation>
    <scope>NUCLEOTIDE SEQUENCE</scope>
    <source>
        <strain evidence="2">CZ1</strain>
    </source>
</reference>
<feature type="compositionally biased region" description="Low complexity" evidence="1">
    <location>
        <begin position="33"/>
        <end position="67"/>
    </location>
</feature>
<sequence>MSQHKILIRRIISTDGRSRAEARSEVILSDPTTVSHQSVSISVSSAETSQSASSRSTSCSNSSSASS</sequence>
<feature type="region of interest" description="Disordered" evidence="1">
    <location>
        <begin position="31"/>
        <end position="67"/>
    </location>
</feature>